<keyword evidence="17" id="KW-1185">Reference proteome</keyword>
<comment type="subcellular location">
    <subcellularLocation>
        <location evidence="1">Cell membrane</location>
        <topology evidence="1">Multi-pass membrane protein</topology>
    </subcellularLocation>
</comment>
<evidence type="ECO:0000259" key="14">
    <source>
        <dbReference type="Pfam" id="PF00060"/>
    </source>
</evidence>
<evidence type="ECO:0008006" key="18">
    <source>
        <dbReference type="Google" id="ProtNLM"/>
    </source>
</evidence>
<feature type="transmembrane region" description="Helical" evidence="13">
    <location>
        <begin position="254"/>
        <end position="273"/>
    </location>
</feature>
<feature type="transmembrane region" description="Helical" evidence="13">
    <location>
        <begin position="435"/>
        <end position="459"/>
    </location>
</feature>
<keyword evidence="5 13" id="KW-0812">Transmembrane</keyword>
<dbReference type="GO" id="GO:0005886">
    <property type="term" value="C:plasma membrane"/>
    <property type="evidence" value="ECO:0007669"/>
    <property type="project" value="UniProtKB-SubCell"/>
</dbReference>
<evidence type="ECO:0000256" key="1">
    <source>
        <dbReference type="ARBA" id="ARBA00004651"/>
    </source>
</evidence>
<dbReference type="InterPro" id="IPR001320">
    <property type="entry name" value="Iontro_rcpt_C"/>
</dbReference>
<dbReference type="InterPro" id="IPR052192">
    <property type="entry name" value="Insect_Ionotropic_Sensory_Rcpt"/>
</dbReference>
<evidence type="ECO:0000313" key="17">
    <source>
        <dbReference type="Proteomes" id="UP001107558"/>
    </source>
</evidence>
<keyword evidence="4" id="KW-1003">Cell membrane</keyword>
<keyword evidence="6 13" id="KW-1133">Transmembrane helix</keyword>
<dbReference type="Proteomes" id="UP001107558">
    <property type="component" value="Chromosome 1"/>
</dbReference>
<dbReference type="OrthoDB" id="7776976at2759"/>
<feature type="domain" description="Ionotropic glutamate receptor L-glutamate and glycine-binding" evidence="15">
    <location>
        <begin position="80"/>
        <end position="179"/>
    </location>
</feature>
<organism evidence="16 17">
    <name type="scientific">Polypedilum vanderplanki</name>
    <name type="common">Sleeping chironomid midge</name>
    <dbReference type="NCBI Taxonomy" id="319348"/>
    <lineage>
        <taxon>Eukaryota</taxon>
        <taxon>Metazoa</taxon>
        <taxon>Ecdysozoa</taxon>
        <taxon>Arthropoda</taxon>
        <taxon>Hexapoda</taxon>
        <taxon>Insecta</taxon>
        <taxon>Pterygota</taxon>
        <taxon>Neoptera</taxon>
        <taxon>Endopterygota</taxon>
        <taxon>Diptera</taxon>
        <taxon>Nematocera</taxon>
        <taxon>Chironomoidea</taxon>
        <taxon>Chironomidae</taxon>
        <taxon>Chironominae</taxon>
        <taxon>Polypedilum</taxon>
        <taxon>Polypedilum</taxon>
    </lineage>
</organism>
<keyword evidence="7" id="KW-0406">Ion transport</keyword>
<proteinExistence type="inferred from homology"/>
<dbReference type="InterPro" id="IPR019594">
    <property type="entry name" value="Glu/Gly-bd"/>
</dbReference>
<feature type="transmembrane region" description="Helical" evidence="13">
    <location>
        <begin position="196"/>
        <end position="216"/>
    </location>
</feature>
<evidence type="ECO:0000256" key="4">
    <source>
        <dbReference type="ARBA" id="ARBA00022475"/>
    </source>
</evidence>
<keyword evidence="3" id="KW-0813">Transport</keyword>
<feature type="domain" description="Ionotropic glutamate receptor C-terminal" evidence="14">
    <location>
        <begin position="194"/>
        <end position="442"/>
    </location>
</feature>
<evidence type="ECO:0000256" key="9">
    <source>
        <dbReference type="ARBA" id="ARBA00023170"/>
    </source>
</evidence>
<sequence length="466" mass="54556">MWIRKIFNIYAILCNDTEDKLDFYTIEPFQNLQNCGDTSPKLLNKLFNDSLIKNLEIKKKFYNLNQCPIKVSTFNQNVAVIREIQSNGNVIYKGHEINMIKTLSNALNFTLEINFYHGVTDPFGTVYINGTATGALGDVQAEKTDIALGDYFLKASRWNFLDTSNSYLNYPVFCMIPKSDKLTAMEKMLQPFSKTVWIFLMVTLLIGLLSVFLINVKIQKLKPIVYGNKVNDPLMNMLIVVFGLQQKKLPKTHFARFILINFIILCLVLRSVYQGSLYKFLQSDGRHKDIQTIQELIDNKFTFLTYETNLDLIKGTPKLLETIHVLKSTKKQNIDELMAISKRVTMFVSEVNFIDYSRTHRTFPYTIINENFLTMNVVMYYRKDFYLKEAIDSKIQHILSGGLMNFWLREFDFTDYWKIETLDPMMLTMDHLEGAFYLLIFGNLIAFFVFITEIFLHLWERIYYII</sequence>
<dbReference type="Pfam" id="PF00060">
    <property type="entry name" value="Lig_chan"/>
    <property type="match status" value="1"/>
</dbReference>
<dbReference type="Gene3D" id="3.40.190.10">
    <property type="entry name" value="Periplasmic binding protein-like II"/>
    <property type="match status" value="1"/>
</dbReference>
<evidence type="ECO:0000256" key="8">
    <source>
        <dbReference type="ARBA" id="ARBA00023136"/>
    </source>
</evidence>
<keyword evidence="9" id="KW-0675">Receptor</keyword>
<evidence type="ECO:0000256" key="11">
    <source>
        <dbReference type="ARBA" id="ARBA00023286"/>
    </source>
</evidence>
<gene>
    <name evidence="16" type="ORF">PVAND_010773</name>
</gene>
<keyword evidence="12" id="KW-0407">Ion channel</keyword>
<evidence type="ECO:0000256" key="7">
    <source>
        <dbReference type="ARBA" id="ARBA00023065"/>
    </source>
</evidence>
<keyword evidence="10" id="KW-0325">Glycoprotein</keyword>
<evidence type="ECO:0000256" key="3">
    <source>
        <dbReference type="ARBA" id="ARBA00022448"/>
    </source>
</evidence>
<evidence type="ECO:0000256" key="12">
    <source>
        <dbReference type="ARBA" id="ARBA00023303"/>
    </source>
</evidence>
<evidence type="ECO:0000313" key="16">
    <source>
        <dbReference type="EMBL" id="KAG5681326.1"/>
    </source>
</evidence>
<accession>A0A9J6CIC6</accession>
<evidence type="ECO:0000256" key="2">
    <source>
        <dbReference type="ARBA" id="ARBA00008685"/>
    </source>
</evidence>
<dbReference type="EMBL" id="JADBJN010000001">
    <property type="protein sequence ID" value="KAG5681326.1"/>
    <property type="molecule type" value="Genomic_DNA"/>
</dbReference>
<reference evidence="16" key="1">
    <citation type="submission" date="2021-03" db="EMBL/GenBank/DDBJ databases">
        <title>Chromosome level genome of the anhydrobiotic midge Polypedilum vanderplanki.</title>
        <authorList>
            <person name="Yoshida Y."/>
            <person name="Kikawada T."/>
            <person name="Gusev O."/>
        </authorList>
    </citation>
    <scope>NUCLEOTIDE SEQUENCE</scope>
    <source>
        <strain evidence="16">NIAS01</strain>
        <tissue evidence="16">Whole body or cell culture</tissue>
    </source>
</reference>
<evidence type="ECO:0000259" key="15">
    <source>
        <dbReference type="Pfam" id="PF10613"/>
    </source>
</evidence>
<dbReference type="AlphaFoldDB" id="A0A9J6CIC6"/>
<dbReference type="PANTHER" id="PTHR42643:SF30">
    <property type="entry name" value="IONOTROPIC RECEPTOR 40A-RELATED"/>
    <property type="match status" value="1"/>
</dbReference>
<protein>
    <recommendedName>
        <fullName evidence="18">Ionotropic receptor</fullName>
    </recommendedName>
</protein>
<keyword evidence="8 13" id="KW-0472">Membrane</keyword>
<evidence type="ECO:0000256" key="6">
    <source>
        <dbReference type="ARBA" id="ARBA00022989"/>
    </source>
</evidence>
<dbReference type="Pfam" id="PF10613">
    <property type="entry name" value="Lig_chan-Glu_bd"/>
    <property type="match status" value="1"/>
</dbReference>
<dbReference type="GO" id="GO:0015276">
    <property type="term" value="F:ligand-gated monoatomic ion channel activity"/>
    <property type="evidence" value="ECO:0007669"/>
    <property type="project" value="InterPro"/>
</dbReference>
<dbReference type="GO" id="GO:0050906">
    <property type="term" value="P:detection of stimulus involved in sensory perception"/>
    <property type="evidence" value="ECO:0007669"/>
    <property type="project" value="UniProtKB-ARBA"/>
</dbReference>
<name>A0A9J6CIC6_POLVA</name>
<comment type="caution">
    <text evidence="16">The sequence shown here is derived from an EMBL/GenBank/DDBJ whole genome shotgun (WGS) entry which is preliminary data.</text>
</comment>
<dbReference type="PANTHER" id="PTHR42643">
    <property type="entry name" value="IONOTROPIC RECEPTOR 20A-RELATED"/>
    <property type="match status" value="1"/>
</dbReference>
<dbReference type="SUPFAM" id="SSF53850">
    <property type="entry name" value="Periplasmic binding protein-like II"/>
    <property type="match status" value="1"/>
</dbReference>
<evidence type="ECO:0000256" key="13">
    <source>
        <dbReference type="SAM" id="Phobius"/>
    </source>
</evidence>
<evidence type="ECO:0000256" key="5">
    <source>
        <dbReference type="ARBA" id="ARBA00022692"/>
    </source>
</evidence>
<keyword evidence="11" id="KW-1071">Ligand-gated ion channel</keyword>
<evidence type="ECO:0000256" key="10">
    <source>
        <dbReference type="ARBA" id="ARBA00023180"/>
    </source>
</evidence>
<comment type="similarity">
    <text evidence="2">Belongs to the glutamate-gated ion channel (TC 1.A.10.1) family.</text>
</comment>